<evidence type="ECO:0000256" key="2">
    <source>
        <dbReference type="ARBA" id="ARBA00012573"/>
    </source>
</evidence>
<dbReference type="FunFam" id="3.40.1350.10:FF:000005">
    <property type="entry name" value="tRNA-splicing endonuclease subunit Sen2-1"/>
    <property type="match status" value="1"/>
</dbReference>
<dbReference type="CDD" id="cd22363">
    <property type="entry name" value="tRNA-intron_lyase_C"/>
    <property type="match status" value="1"/>
</dbReference>
<dbReference type="GO" id="GO:0000379">
    <property type="term" value="P:tRNA-type intron splice site recognition and cleavage"/>
    <property type="evidence" value="ECO:0007669"/>
    <property type="project" value="TreeGrafter"/>
</dbReference>
<protein>
    <recommendedName>
        <fullName evidence="2">tRNA-intron lyase</fullName>
        <ecNumber evidence="2">4.6.1.16</ecNumber>
    </recommendedName>
</protein>
<dbReference type="EC" id="4.6.1.16" evidence="2"/>
<dbReference type="Proteomes" id="UP000823388">
    <property type="component" value="Chromosome 4K"/>
</dbReference>
<dbReference type="InterPro" id="IPR006676">
    <property type="entry name" value="tRNA_splic"/>
</dbReference>
<dbReference type="SUPFAM" id="SSF53032">
    <property type="entry name" value="tRNA-intron endonuclease catalytic domain-like"/>
    <property type="match status" value="1"/>
</dbReference>
<proteinExistence type="inferred from homology"/>
<dbReference type="InterPro" id="IPR006677">
    <property type="entry name" value="tRNA_intron_Endonuc_cat-like"/>
</dbReference>
<feature type="domain" description="tRNA intron endonuclease catalytic" evidence="5">
    <location>
        <begin position="128"/>
        <end position="215"/>
    </location>
</feature>
<dbReference type="InterPro" id="IPR036167">
    <property type="entry name" value="tRNA_intron_Endo_cat-like_sf"/>
</dbReference>
<dbReference type="GO" id="GO:0003676">
    <property type="term" value="F:nucleic acid binding"/>
    <property type="evidence" value="ECO:0007669"/>
    <property type="project" value="InterPro"/>
</dbReference>
<keyword evidence="7" id="KW-1185">Reference proteome</keyword>
<dbReference type="AlphaFoldDB" id="A0A8T0TW90"/>
<dbReference type="GO" id="GO:0000214">
    <property type="term" value="C:tRNA-intron endonuclease complex"/>
    <property type="evidence" value="ECO:0007669"/>
    <property type="project" value="TreeGrafter"/>
</dbReference>
<dbReference type="PANTHER" id="PTHR21227:SF0">
    <property type="entry name" value="TRNA-SPLICING ENDONUCLEASE SUBUNIT SEN2"/>
    <property type="match status" value="1"/>
</dbReference>
<comment type="similarity">
    <text evidence="1">Belongs to the tRNA-intron endonuclease family.</text>
</comment>
<accession>A0A8T0TW90</accession>
<evidence type="ECO:0000256" key="1">
    <source>
        <dbReference type="ARBA" id="ARBA00008078"/>
    </source>
</evidence>
<keyword evidence="4" id="KW-1133">Transmembrane helix</keyword>
<dbReference type="InterPro" id="IPR011856">
    <property type="entry name" value="tRNA_endonuc-like_dom_sf"/>
</dbReference>
<reference evidence="6" key="1">
    <citation type="submission" date="2020-05" db="EMBL/GenBank/DDBJ databases">
        <title>WGS assembly of Panicum virgatum.</title>
        <authorList>
            <person name="Lovell J.T."/>
            <person name="Jenkins J."/>
            <person name="Shu S."/>
            <person name="Juenger T.E."/>
            <person name="Schmutz J."/>
        </authorList>
    </citation>
    <scope>NUCLEOTIDE SEQUENCE</scope>
    <source>
        <strain evidence="6">AP13</strain>
    </source>
</reference>
<evidence type="ECO:0000259" key="5">
    <source>
        <dbReference type="Pfam" id="PF01974"/>
    </source>
</evidence>
<dbReference type="GO" id="GO:0005737">
    <property type="term" value="C:cytoplasm"/>
    <property type="evidence" value="ECO:0007669"/>
    <property type="project" value="TreeGrafter"/>
</dbReference>
<dbReference type="Pfam" id="PF01974">
    <property type="entry name" value="tRNA_int_endo"/>
    <property type="match status" value="1"/>
</dbReference>
<dbReference type="Gene3D" id="3.40.1350.10">
    <property type="match status" value="1"/>
</dbReference>
<comment type="catalytic activity">
    <reaction evidence="3">
        <text>pretRNA = a 3'-half-tRNA molecule with a 5'-OH end + a 5'-half-tRNA molecule with a 2',3'-cyclic phosphate end + an intron with a 2',3'-cyclic phosphate and a 5'-hydroxyl terminus.</text>
        <dbReference type="EC" id="4.6.1.16"/>
    </reaction>
</comment>
<dbReference type="EMBL" id="CM029043">
    <property type="protein sequence ID" value="KAG2614347.1"/>
    <property type="molecule type" value="Genomic_DNA"/>
</dbReference>
<evidence type="ECO:0000256" key="4">
    <source>
        <dbReference type="SAM" id="Phobius"/>
    </source>
</evidence>
<comment type="caution">
    <text evidence="6">The sequence shown here is derived from an EMBL/GenBank/DDBJ whole genome shotgun (WGS) entry which is preliminary data.</text>
</comment>
<evidence type="ECO:0000313" key="7">
    <source>
        <dbReference type="Proteomes" id="UP000823388"/>
    </source>
</evidence>
<name>A0A8T0TW90_PANVG</name>
<evidence type="ECO:0000313" key="6">
    <source>
        <dbReference type="EMBL" id="KAG2614347.1"/>
    </source>
</evidence>
<dbReference type="GO" id="GO:0000213">
    <property type="term" value="F:tRNA-intron lyase activity"/>
    <property type="evidence" value="ECO:0007669"/>
    <property type="project" value="UniProtKB-EC"/>
</dbReference>
<keyword evidence="4" id="KW-0812">Transmembrane</keyword>
<organism evidence="6 7">
    <name type="scientific">Panicum virgatum</name>
    <name type="common">Blackwell switchgrass</name>
    <dbReference type="NCBI Taxonomy" id="38727"/>
    <lineage>
        <taxon>Eukaryota</taxon>
        <taxon>Viridiplantae</taxon>
        <taxon>Streptophyta</taxon>
        <taxon>Embryophyta</taxon>
        <taxon>Tracheophyta</taxon>
        <taxon>Spermatophyta</taxon>
        <taxon>Magnoliopsida</taxon>
        <taxon>Liliopsida</taxon>
        <taxon>Poales</taxon>
        <taxon>Poaceae</taxon>
        <taxon>PACMAD clade</taxon>
        <taxon>Panicoideae</taxon>
        <taxon>Panicodae</taxon>
        <taxon>Paniceae</taxon>
        <taxon>Panicinae</taxon>
        <taxon>Panicum</taxon>
        <taxon>Panicum sect. Hiantes</taxon>
    </lineage>
</organism>
<dbReference type="PANTHER" id="PTHR21227">
    <property type="entry name" value="TRNA-SPLICING ENDONUCLEASE SUBUNIT SEN2"/>
    <property type="match status" value="1"/>
</dbReference>
<gene>
    <name evidence="6" type="ORF">PVAP13_4KG383603</name>
</gene>
<feature type="transmembrane region" description="Helical" evidence="4">
    <location>
        <begin position="284"/>
        <end position="302"/>
    </location>
</feature>
<keyword evidence="4" id="KW-0472">Membrane</keyword>
<evidence type="ECO:0000256" key="3">
    <source>
        <dbReference type="ARBA" id="ARBA00034031"/>
    </source>
</evidence>
<sequence>MDLPGPRWKRGKDGKDFAALAAAKPMSTILAELQASLRDAQAVAILSGDGKDAILAVEAHKSKLLNCAAFGRTVENAGYEKLWFQLGPEEMFFLCHALRCITVQSEENKKQMREGELWDLLTSTSEQFPEMYKAYQHLRLKNWVVRSGLQYGADSVAYRHQPALVHSEFAVIVVPEGKMFGARCGRMKVWPDLLCELRASGSVAKTLLFLTISTNNCEVRSLDCLEQLIVHERMINRWIPQQCREQQDKLRREEAHRDEQRQKQCREEAIKKEQEDTREGVIFSYWRVILSFTILFLAYFVYKLKL</sequence>